<organism evidence="2 3">
    <name type="scientific">Orbilia oligospora</name>
    <name type="common">Nematode-trapping fungus</name>
    <name type="synonym">Arthrobotrys oligospora</name>
    <dbReference type="NCBI Taxonomy" id="2813651"/>
    <lineage>
        <taxon>Eukaryota</taxon>
        <taxon>Fungi</taxon>
        <taxon>Dikarya</taxon>
        <taxon>Ascomycota</taxon>
        <taxon>Pezizomycotina</taxon>
        <taxon>Orbiliomycetes</taxon>
        <taxon>Orbiliales</taxon>
        <taxon>Orbiliaceae</taxon>
        <taxon>Orbilia</taxon>
    </lineage>
</organism>
<evidence type="ECO:0000313" key="2">
    <source>
        <dbReference type="EMBL" id="KAF3125451.1"/>
    </source>
</evidence>
<dbReference type="Pfam" id="PF12937">
    <property type="entry name" value="F-box-like"/>
    <property type="match status" value="1"/>
</dbReference>
<dbReference type="PROSITE" id="PS51257">
    <property type="entry name" value="PROKAR_LIPOPROTEIN"/>
    <property type="match status" value="1"/>
</dbReference>
<evidence type="ECO:0000259" key="1">
    <source>
        <dbReference type="PROSITE" id="PS50181"/>
    </source>
</evidence>
<reference evidence="2 3" key="1">
    <citation type="submission" date="2019-06" db="EMBL/GenBank/DDBJ databases">
        <authorList>
            <person name="Palmer J.M."/>
        </authorList>
    </citation>
    <scope>NUCLEOTIDE SEQUENCE [LARGE SCALE GENOMIC DNA]</scope>
    <source>
        <strain evidence="2 3">TWF703</strain>
    </source>
</reference>
<dbReference type="AlphaFoldDB" id="A0A7C8JI57"/>
<comment type="caution">
    <text evidence="2">The sequence shown here is derived from an EMBL/GenBank/DDBJ whole genome shotgun (WGS) entry which is preliminary data.</text>
</comment>
<accession>A0A7C8JI57</accession>
<name>A0A7C8JI57_ORBOL</name>
<dbReference type="EMBL" id="WIQZ01000091">
    <property type="protein sequence ID" value="KAF3125451.1"/>
    <property type="molecule type" value="Genomic_DNA"/>
</dbReference>
<feature type="domain" description="F-box" evidence="1">
    <location>
        <begin position="1"/>
        <end position="45"/>
    </location>
</feature>
<gene>
    <name evidence="2" type="ORF">TWF703_010990</name>
</gene>
<evidence type="ECO:0000313" key="3">
    <source>
        <dbReference type="Proteomes" id="UP000480548"/>
    </source>
</evidence>
<dbReference type="Proteomes" id="UP000480548">
    <property type="component" value="Unassembled WGS sequence"/>
</dbReference>
<dbReference type="PROSITE" id="PS50181">
    <property type="entry name" value="FBOX"/>
    <property type="match status" value="1"/>
</dbReference>
<protein>
    <recommendedName>
        <fullName evidence="1">F-box domain-containing protein</fullName>
    </recommendedName>
</protein>
<proteinExistence type="predicted"/>
<dbReference type="InterPro" id="IPR001810">
    <property type="entry name" value="F-box_dom"/>
</dbReference>
<sequence length="432" mass="48141">MDLTKLPSEIHLQIFSYLPQSCIYNLLFSCKQIYPSAHQQLWSCLGFLSAVTAENASSNSNNLNAYLTTTSLSRKENLFHFPSTITKSRFNQYLLPPSRWRILIDPTLNPNSSFNTKNNGWGLVKRIILGGFDIVFEDELMNTLGEKVEAGDLNPQFIEIYLGDTADHTYALLNPPKNTPLTAALSLFSTINSHANTALLNNSNNTTKYNPPSLTLQIPSSTVLTLDLFPLNTITTLSFGISTTNLNHLFNPASQILQIAEYLTTASSSLRSLTINNNHNGIVLLPLQQFSSELKALQQAFTNLTALQKLKFSFRFFNASLFISPLENVKVLCYDDFEATKDWWYQLSKAELKNVEWLKVGIRWYHSGISGDNSDAPDVGTFGGKKIKRFYLDGNKGFIPKDLAECVLRVNPGLVENGKGSFGLKDAGGDVR</sequence>